<dbReference type="Proteomes" id="UP000007136">
    <property type="component" value="Plasmid pMPOP01"/>
</dbReference>
<dbReference type="PANTHER" id="PTHR37844">
    <property type="entry name" value="SER/THR PROTEIN PHOSPHATASE SUPERFAMILY (AFU_ORTHOLOGUE AFUA_1G14840)"/>
    <property type="match status" value="1"/>
</dbReference>
<dbReference type="AlphaFoldDB" id="B1ZM47"/>
<gene>
    <name evidence="2" type="ordered locus">Mpop_5429</name>
</gene>
<name>B1ZM47_METPB</name>
<evidence type="ECO:0000313" key="3">
    <source>
        <dbReference type="Proteomes" id="UP000007136"/>
    </source>
</evidence>
<reference evidence="2" key="1">
    <citation type="submission" date="2008-04" db="EMBL/GenBank/DDBJ databases">
        <title>Complete sequence of plamid1 of Methylobacterium populi BJ001.</title>
        <authorList>
            <consortium name="US DOE Joint Genome Institute"/>
            <person name="Copeland A."/>
            <person name="Lucas S."/>
            <person name="Lapidus A."/>
            <person name="Glavina del Rio T."/>
            <person name="Dalin E."/>
            <person name="Tice H."/>
            <person name="Bruce D."/>
            <person name="Goodwin L."/>
            <person name="Pitluck S."/>
            <person name="Chertkov O."/>
            <person name="Brettin T."/>
            <person name="Detter J.C."/>
            <person name="Han C."/>
            <person name="Kuske C.R."/>
            <person name="Schmutz J."/>
            <person name="Larimer F."/>
            <person name="Land M."/>
            <person name="Hauser L."/>
            <person name="Kyrpides N."/>
            <person name="Mikhailova N."/>
            <person name="Marx C."/>
            <person name="Richardson P."/>
        </authorList>
    </citation>
    <scope>NUCLEOTIDE SEQUENCE [LARGE SCALE GENOMIC DNA]</scope>
    <source>
        <strain evidence="2">BJ001</strain>
        <plasmid evidence="2">pMPOP01</plasmid>
    </source>
</reference>
<organism evidence="2 3">
    <name type="scientific">Methylorubrum populi (strain ATCC BAA-705 / NCIMB 13946 / BJ001)</name>
    <name type="common">Methylobacterium populi</name>
    <dbReference type="NCBI Taxonomy" id="441620"/>
    <lineage>
        <taxon>Bacteria</taxon>
        <taxon>Pseudomonadati</taxon>
        <taxon>Pseudomonadota</taxon>
        <taxon>Alphaproteobacteria</taxon>
        <taxon>Hyphomicrobiales</taxon>
        <taxon>Methylobacteriaceae</taxon>
        <taxon>Methylorubrum</taxon>
    </lineage>
</organism>
<dbReference type="EMBL" id="CP001030">
    <property type="protein sequence ID" value="ACB83520.1"/>
    <property type="molecule type" value="Genomic_DNA"/>
</dbReference>
<evidence type="ECO:0000259" key="1">
    <source>
        <dbReference type="Pfam" id="PF00149"/>
    </source>
</evidence>
<sequence length="254" mass="26882">MAKLWILPDLHLETLPYPDNSRPDPPGFDVLVAAGDIWEGDPGRGFAVLRRLAGDKPVVFVMGNHEHWNGFVDEDLALAPVLAARDGITLLDGGSATLVGYRFIGTTLWSDYRLAGQLDPATPTGEPIDIAHDDAGGSHLITIGDAAALHRRARAALSAEMDAHDGTQPLVVVTHHAPHPDCVAPAQRGTWNAGNSASDLSALTDSGRASLWVHGHVHHSLDLIRPGGTRLLCNPAGAGFANPAFDENRVIALA</sequence>
<dbReference type="Gene3D" id="3.60.21.10">
    <property type="match status" value="1"/>
</dbReference>
<evidence type="ECO:0000313" key="2">
    <source>
        <dbReference type="EMBL" id="ACB83520.1"/>
    </source>
</evidence>
<keyword evidence="2" id="KW-0614">Plasmid</keyword>
<feature type="domain" description="Calcineurin-like phosphoesterase" evidence="1">
    <location>
        <begin position="24"/>
        <end position="219"/>
    </location>
</feature>
<dbReference type="Pfam" id="PF00149">
    <property type="entry name" value="Metallophos"/>
    <property type="match status" value="1"/>
</dbReference>
<dbReference type="InterPro" id="IPR004843">
    <property type="entry name" value="Calcineurin-like_PHP"/>
</dbReference>
<geneLocation type="plasmid" evidence="2 3">
    <name>pMPOP01</name>
</geneLocation>
<dbReference type="InterPro" id="IPR029052">
    <property type="entry name" value="Metallo-depent_PP-like"/>
</dbReference>
<dbReference type="GO" id="GO:0016787">
    <property type="term" value="F:hydrolase activity"/>
    <property type="evidence" value="ECO:0007669"/>
    <property type="project" value="InterPro"/>
</dbReference>
<dbReference type="OrthoDB" id="356681at2"/>
<accession>B1ZM47</accession>
<dbReference type="RefSeq" id="WP_012457141.1">
    <property type="nucleotide sequence ID" value="NC_010727.1"/>
</dbReference>
<protein>
    <submittedName>
        <fullName evidence="2">Metallophosphoesterase</fullName>
    </submittedName>
</protein>
<dbReference type="KEGG" id="mpo:Mpop_5429"/>
<proteinExistence type="predicted"/>
<dbReference type="PANTHER" id="PTHR37844:SF2">
    <property type="entry name" value="SER_THR PROTEIN PHOSPHATASE SUPERFAMILY (AFU_ORTHOLOGUE AFUA_1G14840)"/>
    <property type="match status" value="1"/>
</dbReference>
<dbReference type="HOGENOM" id="CLU_060372_3_0_5"/>
<dbReference type="SUPFAM" id="SSF56300">
    <property type="entry name" value="Metallo-dependent phosphatases"/>
    <property type="match status" value="1"/>
</dbReference>